<evidence type="ECO:0000259" key="1">
    <source>
        <dbReference type="Pfam" id="PF12705"/>
    </source>
</evidence>
<evidence type="ECO:0000313" key="3">
    <source>
        <dbReference type="Proteomes" id="UP000609531"/>
    </source>
</evidence>
<dbReference type="Pfam" id="PF12705">
    <property type="entry name" value="PDDEXK_1"/>
    <property type="match status" value="1"/>
</dbReference>
<sequence>MAPLPEPQSPTREAIFATYEADRDDGFRPHLGASLIGKSCERALWYDFRWVTPARFPGRILRLFETGQLEEARLVRNLRRTGATVLDVDPATGRQWRVEAHGGHFGGSLDAVALGLLEAPRTWHVVEFKTHSAKSFRELVAKGVVEAKPQHAAQMQVYMHLTGLTRALYVAVCKDTDDLHVERVSADREAGERLLAKAKRVIDAARPPSRISDDPAWWECRLCSHHAVCHDGAPVAVTCRSCLHASSVEGGWHCARWDAALDMATQRAACAKHLFIPDLVPAEVADVGDDHVVYQLSDGTTWINDAREAIAC</sequence>
<organism evidence="2 3">
    <name type="scientific">Acuticoccus mangrovi</name>
    <dbReference type="NCBI Taxonomy" id="2796142"/>
    <lineage>
        <taxon>Bacteria</taxon>
        <taxon>Pseudomonadati</taxon>
        <taxon>Pseudomonadota</taxon>
        <taxon>Alphaproteobacteria</taxon>
        <taxon>Hyphomicrobiales</taxon>
        <taxon>Amorphaceae</taxon>
        <taxon>Acuticoccus</taxon>
    </lineage>
</organism>
<dbReference type="InterPro" id="IPR011604">
    <property type="entry name" value="PDDEXK-like_dom_sf"/>
</dbReference>
<protein>
    <submittedName>
        <fullName evidence="2">PD-(D/E)XK nuclease family protein</fullName>
    </submittedName>
</protein>
<feature type="domain" description="PD-(D/E)XK endonuclease-like" evidence="1">
    <location>
        <begin position="78"/>
        <end position="230"/>
    </location>
</feature>
<dbReference type="RefSeq" id="WP_198884741.1">
    <property type="nucleotide sequence ID" value="NZ_JAEKJA010000043.1"/>
</dbReference>
<name>A0A934MK03_9HYPH</name>
<keyword evidence="3" id="KW-1185">Reference proteome</keyword>
<dbReference type="AlphaFoldDB" id="A0A934MK03"/>
<comment type="caution">
    <text evidence="2">The sequence shown here is derived from an EMBL/GenBank/DDBJ whole genome shotgun (WGS) entry which is preliminary data.</text>
</comment>
<dbReference type="EMBL" id="JAEKJA010000043">
    <property type="protein sequence ID" value="MBJ3778841.1"/>
    <property type="molecule type" value="Genomic_DNA"/>
</dbReference>
<dbReference type="Gene3D" id="3.90.320.10">
    <property type="match status" value="1"/>
</dbReference>
<gene>
    <name evidence="2" type="ORF">JCR33_24290</name>
</gene>
<proteinExistence type="predicted"/>
<dbReference type="Proteomes" id="UP000609531">
    <property type="component" value="Unassembled WGS sequence"/>
</dbReference>
<dbReference type="InterPro" id="IPR038726">
    <property type="entry name" value="PDDEXK_AddAB-type"/>
</dbReference>
<dbReference type="InterPro" id="IPR011335">
    <property type="entry name" value="Restrct_endonuc-II-like"/>
</dbReference>
<dbReference type="SUPFAM" id="SSF52980">
    <property type="entry name" value="Restriction endonuclease-like"/>
    <property type="match status" value="1"/>
</dbReference>
<reference evidence="2" key="1">
    <citation type="submission" date="2020-12" db="EMBL/GenBank/DDBJ databases">
        <title>Bacterial taxonomy.</title>
        <authorList>
            <person name="Pan X."/>
        </authorList>
    </citation>
    <scope>NUCLEOTIDE SEQUENCE</scope>
    <source>
        <strain evidence="2">B2012</strain>
    </source>
</reference>
<evidence type="ECO:0000313" key="2">
    <source>
        <dbReference type="EMBL" id="MBJ3778841.1"/>
    </source>
</evidence>
<accession>A0A934MK03</accession>